<accession>A0AAW1K9N7</accession>
<dbReference type="AlphaFoldDB" id="A0AAW1K9N7"/>
<organism evidence="2 3">
    <name type="scientific">Saponaria officinalis</name>
    <name type="common">Common soapwort</name>
    <name type="synonym">Lychnis saponaria</name>
    <dbReference type="NCBI Taxonomy" id="3572"/>
    <lineage>
        <taxon>Eukaryota</taxon>
        <taxon>Viridiplantae</taxon>
        <taxon>Streptophyta</taxon>
        <taxon>Embryophyta</taxon>
        <taxon>Tracheophyta</taxon>
        <taxon>Spermatophyta</taxon>
        <taxon>Magnoliopsida</taxon>
        <taxon>eudicotyledons</taxon>
        <taxon>Gunneridae</taxon>
        <taxon>Pentapetalae</taxon>
        <taxon>Caryophyllales</taxon>
        <taxon>Caryophyllaceae</taxon>
        <taxon>Caryophylleae</taxon>
        <taxon>Saponaria</taxon>
    </lineage>
</organism>
<dbReference type="PANTHER" id="PTHR34542">
    <property type="entry name" value="OS08G0359900 PROTEIN"/>
    <property type="match status" value="1"/>
</dbReference>
<keyword evidence="3" id="KW-1185">Reference proteome</keyword>
<proteinExistence type="predicted"/>
<dbReference type="Proteomes" id="UP001443914">
    <property type="component" value="Unassembled WGS sequence"/>
</dbReference>
<evidence type="ECO:0000313" key="3">
    <source>
        <dbReference type="Proteomes" id="UP001443914"/>
    </source>
</evidence>
<feature type="region of interest" description="Disordered" evidence="1">
    <location>
        <begin position="64"/>
        <end position="89"/>
    </location>
</feature>
<name>A0AAW1K9N7_SAPOF</name>
<reference evidence="2" key="1">
    <citation type="submission" date="2024-03" db="EMBL/GenBank/DDBJ databases">
        <title>WGS assembly of Saponaria officinalis var. Norfolk2.</title>
        <authorList>
            <person name="Jenkins J."/>
            <person name="Shu S."/>
            <person name="Grimwood J."/>
            <person name="Barry K."/>
            <person name="Goodstein D."/>
            <person name="Schmutz J."/>
            <person name="Leebens-Mack J."/>
            <person name="Osbourn A."/>
        </authorList>
    </citation>
    <scope>NUCLEOTIDE SEQUENCE [LARGE SCALE GENOMIC DNA]</scope>
    <source>
        <strain evidence="2">JIC</strain>
    </source>
</reference>
<protein>
    <submittedName>
        <fullName evidence="2">Uncharacterized protein</fullName>
    </submittedName>
</protein>
<dbReference type="PANTHER" id="PTHR34542:SF1">
    <property type="entry name" value="OS08G0359900 PROTEIN"/>
    <property type="match status" value="1"/>
</dbReference>
<sequence length="108" mass="12310">MATMQKFKFFATHCTVLRSPTRGPTSSPIVHICRRKNLHILLGKSAASHDASFHRRFLHKRHDEYVADDESPPQISNDQKKHSNKVRSKLRDLFVSSSENSVEVVRAG</sequence>
<evidence type="ECO:0000313" key="2">
    <source>
        <dbReference type="EMBL" id="KAK9713975.1"/>
    </source>
</evidence>
<evidence type="ECO:0000256" key="1">
    <source>
        <dbReference type="SAM" id="MobiDB-lite"/>
    </source>
</evidence>
<comment type="caution">
    <text evidence="2">The sequence shown here is derived from an EMBL/GenBank/DDBJ whole genome shotgun (WGS) entry which is preliminary data.</text>
</comment>
<dbReference type="EMBL" id="JBDFQZ010000006">
    <property type="protein sequence ID" value="KAK9713975.1"/>
    <property type="molecule type" value="Genomic_DNA"/>
</dbReference>
<gene>
    <name evidence="2" type="ORF">RND81_06G062600</name>
</gene>